<dbReference type="AlphaFoldDB" id="G0UXB8"/>
<name>G0UXB8_TRYCI</name>
<keyword evidence="1" id="KW-0175">Coiled coil</keyword>
<reference evidence="2" key="1">
    <citation type="journal article" date="2012" name="Proc. Natl. Acad. Sci. U.S.A.">
        <title>Antigenic diversity is generated by distinct evolutionary mechanisms in African trypanosome species.</title>
        <authorList>
            <person name="Jackson A.P."/>
            <person name="Berry A."/>
            <person name="Aslett M."/>
            <person name="Allison H.C."/>
            <person name="Burton P."/>
            <person name="Vavrova-Anderson J."/>
            <person name="Brown R."/>
            <person name="Browne H."/>
            <person name="Corton N."/>
            <person name="Hauser H."/>
            <person name="Gamble J."/>
            <person name="Gilderthorp R."/>
            <person name="Marcello L."/>
            <person name="McQuillan J."/>
            <person name="Otto T.D."/>
            <person name="Quail M.A."/>
            <person name="Sanders M.J."/>
            <person name="van Tonder A."/>
            <person name="Ginger M.L."/>
            <person name="Field M.C."/>
            <person name="Barry J.D."/>
            <person name="Hertz-Fowler C."/>
            <person name="Berriman M."/>
        </authorList>
    </citation>
    <scope>NUCLEOTIDE SEQUENCE</scope>
    <source>
        <strain evidence="2">IL3000</strain>
    </source>
</reference>
<organism evidence="2">
    <name type="scientific">Trypanosoma congolense (strain IL3000)</name>
    <dbReference type="NCBI Taxonomy" id="1068625"/>
    <lineage>
        <taxon>Eukaryota</taxon>
        <taxon>Discoba</taxon>
        <taxon>Euglenozoa</taxon>
        <taxon>Kinetoplastea</taxon>
        <taxon>Metakinetoplastina</taxon>
        <taxon>Trypanosomatida</taxon>
        <taxon>Trypanosomatidae</taxon>
        <taxon>Trypanosoma</taxon>
        <taxon>Nannomonas</taxon>
    </lineage>
</organism>
<dbReference type="VEuPathDB" id="TriTrypDB:TcIL3000_10_8110"/>
<evidence type="ECO:0000313" key="2">
    <source>
        <dbReference type="EMBL" id="CCC94035.1"/>
    </source>
</evidence>
<proteinExistence type="predicted"/>
<sequence>MLISRRIASLQQLEKQLRRAVRIDGINKPKGSHRHNRDLSAVDARTNFSAMKDKILFRSVPIVLSLIERSFLPVERAKQSTLRKTAWENRVSTVMPADGGSVALLSSNGITNGVEMVCNGNLVTECFENATPNAHRDLKGHRQPCSILSHPKTMLRLFTALHFVEGQRRQHYHHNMDRLASKMDEAQRKVRATKEHGSPSISSAGEAQIRVKEIKGDIAILRGSLLARSYLSARLWKLLLREELWEAAIEESGASNGEKNSPIVLLLLLSFNRLVFGVLQDVVQGHHLNKRSPRFVASLPSRRRRNMEETTFPATNRGVNPDKREPYTPCLTPSVEATAEKDDSMITMMLGDIAVNTAKSIKVAEQNTGGKPPGSNHSPKIKSKSTISSVTSLKWMPPAACDAMPLVVKTLALSSELLSRLSSENIANQWKQTAELFELLVVLQSTARLLLAVAGGSEEEADIHNVLRHLERTMLECGERAKTVLSSGCGDCLLPLTAVQALRLLLALDSLKLLSMSEPRSHDLIMRLVSRVFPQLSTGTQSALIEKSRQTSLFAFATRGHRAKLYRAHGRDAAADVALHSVRSQARLLQRQMQAALRAKHMDQINSESVSNLTQQLPVHSFIAGFSLLSRTAMATRFPEAQTKLITASLFMLEGVFGAASLSSHEHDAYFFHPNDLAALIVALSLLWPLCHDRCGVQRSVVVGRRTRTPPRKCGGNGALERSEIIMVRCATDVVFRLVNASLAERVEFTEGVPLPAANVGKKQLLTPAQVVSIVTALAHWCDVSYHTNKIPQVVTAAQLVKRLVLSDVGTWKEVRLLNDSRREEFLRVLVDVMGLTGATELSITEIISSI</sequence>
<dbReference type="EMBL" id="HE575323">
    <property type="protein sequence ID" value="CCC94035.1"/>
    <property type="molecule type" value="Genomic_DNA"/>
</dbReference>
<protein>
    <submittedName>
        <fullName evidence="2">Uncharacterized protein</fullName>
    </submittedName>
</protein>
<gene>
    <name evidence="2" type="ORF">TCIL3000_10_8110</name>
</gene>
<accession>G0UXB8</accession>
<evidence type="ECO:0000256" key="1">
    <source>
        <dbReference type="SAM" id="Coils"/>
    </source>
</evidence>
<feature type="coiled-coil region" evidence="1">
    <location>
        <begin position="169"/>
        <end position="196"/>
    </location>
</feature>